<protein>
    <recommendedName>
        <fullName evidence="4">5,6-dimethylbenzimidazole synthase</fullName>
    </recommendedName>
</protein>
<gene>
    <name evidence="2" type="ORF">PCOR1329_LOCUS85712</name>
</gene>
<feature type="region of interest" description="Disordered" evidence="1">
    <location>
        <begin position="209"/>
        <end position="234"/>
    </location>
</feature>
<organism evidence="2 3">
    <name type="scientific">Prorocentrum cordatum</name>
    <dbReference type="NCBI Taxonomy" id="2364126"/>
    <lineage>
        <taxon>Eukaryota</taxon>
        <taxon>Sar</taxon>
        <taxon>Alveolata</taxon>
        <taxon>Dinophyceae</taxon>
        <taxon>Prorocentrales</taxon>
        <taxon>Prorocentraceae</taxon>
        <taxon>Prorocentrum</taxon>
    </lineage>
</organism>
<feature type="compositionally biased region" description="Low complexity" evidence="1">
    <location>
        <begin position="84"/>
        <end position="102"/>
    </location>
</feature>
<evidence type="ECO:0000256" key="1">
    <source>
        <dbReference type="SAM" id="MobiDB-lite"/>
    </source>
</evidence>
<evidence type="ECO:0008006" key="4">
    <source>
        <dbReference type="Google" id="ProtNLM"/>
    </source>
</evidence>
<comment type="caution">
    <text evidence="2">The sequence shown here is derived from an EMBL/GenBank/DDBJ whole genome shotgun (WGS) entry which is preliminary data.</text>
</comment>
<feature type="region of interest" description="Disordered" evidence="1">
    <location>
        <begin position="1"/>
        <end position="175"/>
    </location>
</feature>
<reference evidence="2" key="1">
    <citation type="submission" date="2023-10" db="EMBL/GenBank/DDBJ databases">
        <authorList>
            <person name="Chen Y."/>
            <person name="Shah S."/>
            <person name="Dougan E. K."/>
            <person name="Thang M."/>
            <person name="Chan C."/>
        </authorList>
    </citation>
    <scope>NUCLEOTIDE SEQUENCE [LARGE SCALE GENOMIC DNA]</scope>
</reference>
<evidence type="ECO:0000313" key="2">
    <source>
        <dbReference type="EMBL" id="CAK0912028.1"/>
    </source>
</evidence>
<sequence>STEYAAQDSPTEMPVPTERPELSPVEGPGDGFDDAPMEVVPAQAALGGAVAPSSPTEMPVPTDLPSPGALGEEASVLPMEMEVASAGAPEELLESAEPAESPTEMPVPTAVPSPTSLGPPDEDGAGRAARVEPLELPHGPGASDGEDEALRSAPPSSPTEMPVPTAVLSPTSPAFADGEEFVAPTALETAAARPPRETAEEVLEVLPTAGPGSVFDQSAEVMSAPVPTSPTEMP</sequence>
<keyword evidence="3" id="KW-1185">Reference proteome</keyword>
<feature type="non-terminal residue" evidence="2">
    <location>
        <position position="1"/>
    </location>
</feature>
<dbReference type="EMBL" id="CAUYUJ010022689">
    <property type="protein sequence ID" value="CAK0912028.1"/>
    <property type="molecule type" value="Genomic_DNA"/>
</dbReference>
<dbReference type="Proteomes" id="UP001189429">
    <property type="component" value="Unassembled WGS sequence"/>
</dbReference>
<evidence type="ECO:0000313" key="3">
    <source>
        <dbReference type="Proteomes" id="UP001189429"/>
    </source>
</evidence>
<name>A0ABN9YLS5_9DINO</name>
<accession>A0ABN9YLS5</accession>
<proteinExistence type="predicted"/>
<feature type="non-terminal residue" evidence="2">
    <location>
        <position position="234"/>
    </location>
</feature>
<feature type="compositionally biased region" description="Polar residues" evidence="1">
    <location>
        <begin position="1"/>
        <end position="10"/>
    </location>
</feature>